<dbReference type="Proteomes" id="UP001286313">
    <property type="component" value="Unassembled WGS sequence"/>
</dbReference>
<evidence type="ECO:0000256" key="3">
    <source>
        <dbReference type="RuleBase" id="RU003719"/>
    </source>
</evidence>
<evidence type="ECO:0000313" key="6">
    <source>
        <dbReference type="EMBL" id="KAK3889885.1"/>
    </source>
</evidence>
<evidence type="ECO:0000313" key="7">
    <source>
        <dbReference type="Proteomes" id="UP001286313"/>
    </source>
</evidence>
<dbReference type="GO" id="GO:0051287">
    <property type="term" value="F:NAD binding"/>
    <property type="evidence" value="ECO:0007669"/>
    <property type="project" value="InterPro"/>
</dbReference>
<dbReference type="GO" id="GO:0008465">
    <property type="term" value="F:hydroxypyruvate reductase (NADH) activity"/>
    <property type="evidence" value="ECO:0007669"/>
    <property type="project" value="TreeGrafter"/>
</dbReference>
<name>A0AAE1L1V3_PETCI</name>
<dbReference type="EMBL" id="JAWQEG010000456">
    <property type="protein sequence ID" value="KAK3889885.1"/>
    <property type="molecule type" value="Genomic_DNA"/>
</dbReference>
<dbReference type="Gene3D" id="3.40.50.720">
    <property type="entry name" value="NAD(P)-binding Rossmann-like Domain"/>
    <property type="match status" value="2"/>
</dbReference>
<keyword evidence="1 3" id="KW-0560">Oxidoreductase</keyword>
<feature type="domain" description="D-isomer specific 2-hydroxyacid dehydrogenase catalytic" evidence="4">
    <location>
        <begin position="48"/>
        <end position="363"/>
    </location>
</feature>
<organism evidence="6 7">
    <name type="scientific">Petrolisthes cinctipes</name>
    <name type="common">Flat porcelain crab</name>
    <dbReference type="NCBI Taxonomy" id="88211"/>
    <lineage>
        <taxon>Eukaryota</taxon>
        <taxon>Metazoa</taxon>
        <taxon>Ecdysozoa</taxon>
        <taxon>Arthropoda</taxon>
        <taxon>Crustacea</taxon>
        <taxon>Multicrustacea</taxon>
        <taxon>Malacostraca</taxon>
        <taxon>Eumalacostraca</taxon>
        <taxon>Eucarida</taxon>
        <taxon>Decapoda</taxon>
        <taxon>Pleocyemata</taxon>
        <taxon>Anomura</taxon>
        <taxon>Galatheoidea</taxon>
        <taxon>Porcellanidae</taxon>
        <taxon>Petrolisthes</taxon>
    </lineage>
</organism>
<dbReference type="Pfam" id="PF00389">
    <property type="entry name" value="2-Hacid_dh"/>
    <property type="match status" value="1"/>
</dbReference>
<dbReference type="CDD" id="cd05301">
    <property type="entry name" value="GDH"/>
    <property type="match status" value="1"/>
</dbReference>
<dbReference type="SUPFAM" id="SSF52283">
    <property type="entry name" value="Formate/glycerate dehydrogenase catalytic domain-like"/>
    <property type="match status" value="1"/>
</dbReference>
<dbReference type="PANTHER" id="PTHR10996">
    <property type="entry name" value="2-HYDROXYACID DEHYDROGENASE-RELATED"/>
    <property type="match status" value="1"/>
</dbReference>
<dbReference type="InterPro" id="IPR006139">
    <property type="entry name" value="D-isomer_2_OHA_DH_cat_dom"/>
</dbReference>
<keyword evidence="7" id="KW-1185">Reference proteome</keyword>
<proteinExistence type="inferred from homology"/>
<dbReference type="SUPFAM" id="SSF51735">
    <property type="entry name" value="NAD(P)-binding Rossmann-fold domains"/>
    <property type="match status" value="1"/>
</dbReference>
<sequence>MFNLTRGVTRGLVTHNRLVTIQTIPTSVNNSTRSVCISAANMSKPKVLVTRSDVPQKCLDMLKEKCDVEVYPASHPIPREELLKMIVGKDGIFCLITEKMDKEVLDAAGPKLKVISTMSVGYDHLSIDEIKRRKILVGNTPGVLTDATAELTVALLLATTRRFFECHAEMFNGGWAKCAWSPLWMLGHGLVGKTLGIFGLGRIGSGVARRLQGFGLKRIIYAGRKPQETAKELSAEFVTFDTLLQESDFICVTSALNDETREIFDERAFSKMKSSAIIVNTSRGGVIKQDALVQALKTNQIRGAGLDVMTPEPLPCDHVLTTLPNCTLVPHIGSAETQTREDMATLCSANLLAGLEGKPMPSQLC</sequence>
<dbReference type="AlphaFoldDB" id="A0AAE1L1V3"/>
<evidence type="ECO:0000259" key="5">
    <source>
        <dbReference type="Pfam" id="PF02826"/>
    </source>
</evidence>
<comment type="similarity">
    <text evidence="3">Belongs to the D-isomer specific 2-hydroxyacid dehydrogenase family.</text>
</comment>
<gene>
    <name evidence="6" type="ORF">Pcinc_006133</name>
</gene>
<evidence type="ECO:0000256" key="1">
    <source>
        <dbReference type="ARBA" id="ARBA00023002"/>
    </source>
</evidence>
<dbReference type="PANTHER" id="PTHR10996:SF277">
    <property type="entry name" value="GLYOXYLATE REDUCTASE_HYDROXYPYRUVATE REDUCTASE"/>
    <property type="match status" value="1"/>
</dbReference>
<evidence type="ECO:0000259" key="4">
    <source>
        <dbReference type="Pfam" id="PF00389"/>
    </source>
</evidence>
<dbReference type="InterPro" id="IPR006140">
    <property type="entry name" value="D-isomer_DH_NAD-bd"/>
</dbReference>
<evidence type="ECO:0000256" key="2">
    <source>
        <dbReference type="ARBA" id="ARBA00073306"/>
    </source>
</evidence>
<dbReference type="GO" id="GO:0005829">
    <property type="term" value="C:cytosol"/>
    <property type="evidence" value="ECO:0007669"/>
    <property type="project" value="TreeGrafter"/>
</dbReference>
<feature type="domain" description="D-isomer specific 2-hydroxyacid dehydrogenase NAD-binding" evidence="5">
    <location>
        <begin position="153"/>
        <end position="333"/>
    </location>
</feature>
<protein>
    <recommendedName>
        <fullName evidence="2">Glyoxylate reductase/hydroxypyruvate reductase</fullName>
    </recommendedName>
</protein>
<dbReference type="Pfam" id="PF02826">
    <property type="entry name" value="2-Hacid_dh_C"/>
    <property type="match status" value="1"/>
</dbReference>
<dbReference type="InterPro" id="IPR050223">
    <property type="entry name" value="D-isomer_2-hydroxyacid_DH"/>
</dbReference>
<dbReference type="GO" id="GO:0030267">
    <property type="term" value="F:glyoxylate reductase (NADPH) activity"/>
    <property type="evidence" value="ECO:0007669"/>
    <property type="project" value="TreeGrafter"/>
</dbReference>
<comment type="caution">
    <text evidence="6">The sequence shown here is derived from an EMBL/GenBank/DDBJ whole genome shotgun (WGS) entry which is preliminary data.</text>
</comment>
<accession>A0AAE1L1V3</accession>
<dbReference type="InterPro" id="IPR036291">
    <property type="entry name" value="NAD(P)-bd_dom_sf"/>
</dbReference>
<dbReference type="FunFam" id="3.40.50.720:FF:000026">
    <property type="entry name" value="Glyoxylate/hydroxypyruvate reductase B"/>
    <property type="match status" value="1"/>
</dbReference>
<reference evidence="6" key="1">
    <citation type="submission" date="2023-10" db="EMBL/GenBank/DDBJ databases">
        <title>Genome assemblies of two species of porcelain crab, Petrolisthes cinctipes and Petrolisthes manimaculis (Anomura: Porcellanidae).</title>
        <authorList>
            <person name="Angst P."/>
        </authorList>
    </citation>
    <scope>NUCLEOTIDE SEQUENCE</scope>
    <source>
        <strain evidence="6">PB745_01</strain>
        <tissue evidence="6">Gill</tissue>
    </source>
</reference>